<dbReference type="InterPro" id="IPR011432">
    <property type="entry name" value="Shr-like_HID"/>
</dbReference>
<comment type="caution">
    <text evidence="2">The sequence shown here is derived from an EMBL/GenBank/DDBJ whole genome shotgun (WGS) entry which is preliminary data.</text>
</comment>
<reference evidence="2" key="1">
    <citation type="submission" date="2022-01" db="EMBL/GenBank/DDBJ databases">
        <authorList>
            <person name="Criscuolo A."/>
        </authorList>
    </citation>
    <scope>NUCLEOTIDE SEQUENCE</scope>
    <source>
        <strain evidence="2">CIP111893</strain>
    </source>
</reference>
<dbReference type="EMBL" id="CAKMMF010000007">
    <property type="protein sequence ID" value="CAH1201701.1"/>
    <property type="molecule type" value="Genomic_DNA"/>
</dbReference>
<dbReference type="Pfam" id="PF07550">
    <property type="entry name" value="Shr-like_HID"/>
    <property type="match status" value="1"/>
</dbReference>
<evidence type="ECO:0000259" key="1">
    <source>
        <dbReference type="Pfam" id="PF07550"/>
    </source>
</evidence>
<keyword evidence="3" id="KW-1185">Reference proteome</keyword>
<dbReference type="RefSeq" id="WP_236340040.1">
    <property type="nucleotide sequence ID" value="NZ_CAKMMF010000007.1"/>
</dbReference>
<organism evidence="2 3">
    <name type="scientific">Paenibacillus plantiphilus</name>
    <dbReference type="NCBI Taxonomy" id="2905650"/>
    <lineage>
        <taxon>Bacteria</taxon>
        <taxon>Bacillati</taxon>
        <taxon>Bacillota</taxon>
        <taxon>Bacilli</taxon>
        <taxon>Bacillales</taxon>
        <taxon>Paenibacillaceae</taxon>
        <taxon>Paenibacillus</taxon>
    </lineage>
</organism>
<feature type="domain" description="Heme-binding protein Shr-like Hb-interacting" evidence="1">
    <location>
        <begin position="338"/>
        <end position="423"/>
    </location>
</feature>
<accession>A0ABM9C2J9</accession>
<dbReference type="Proteomes" id="UP000838686">
    <property type="component" value="Unassembled WGS sequence"/>
</dbReference>
<protein>
    <recommendedName>
        <fullName evidence="1">Heme-binding protein Shr-like Hb-interacting domain-containing protein</fullName>
    </recommendedName>
</protein>
<evidence type="ECO:0000313" key="2">
    <source>
        <dbReference type="EMBL" id="CAH1201701.1"/>
    </source>
</evidence>
<evidence type="ECO:0000313" key="3">
    <source>
        <dbReference type="Proteomes" id="UP000838686"/>
    </source>
</evidence>
<name>A0ABM9C2J9_9BACL</name>
<sequence length="549" mass="59293">MMKDWIGVTTKGKIRTRMISSLVALVLVLSILPISAMASVGTPVAVTGENNASSVKVGSNLQMIDDSELTVTWNVYDVVDGDQLTTQNYASIDSETGLLTGTEAGIVRVTATASDGGTGSTDITVIEQVGALSALLALQGGDMVTLGKTKFTGLSSSNTFWATSGQESAQQSIDVGTQAITLLNIYNINLSGNPFVPAAVGQTISVIEVNGAGVVVGFGTFTVSSNEQIGTNKPPVLLYNKTSVVINEFVDKYSGSLLQDPERYSMTYSNVVSSNSSIVQVSMPYYWNQEYMRLSGAQLGTATVSFEAADNTGDKIKYTVEVTVATSRAPYLDDSEIPFTNTEIGIGFEPNADWASHINEIEVNGQVVQSENYTITNEKEYSGEGNTYVRGEILFHTGVLLEGKNRILVKAEGYTFAEVEQDIYKPEDSYYIATIVDKTNGGITATTKLLVNTDTADMYDVYDEQGTAVFQLMNGDVPVSTVSYTINDLDYYATFRAYFNVAGASANDNYSVRAFLITGESPDNMGYNLATEITPDEYDVLCQQFDNWY</sequence>
<proteinExistence type="predicted"/>
<gene>
    <name evidence="2" type="ORF">PAECIP111893_01700</name>
</gene>